<name>X1E2E7_9ZZZZ</name>
<sequence>MHLLPQWYAKNIPDHLAEHEGVAEAMDELHLRKIDLADEIFVVNFKDYIGKSTRKEIHYTKKIGKKIRWFTHDEIGEKVSKIYHINFERIKENRNQE</sequence>
<reference evidence="1" key="1">
    <citation type="journal article" date="2014" name="Front. Microbiol.">
        <title>High frequency of phylogenetically diverse reductive dehalogenase-homologous genes in deep subseafloor sedimentary metagenomes.</title>
        <authorList>
            <person name="Kawai M."/>
            <person name="Futagami T."/>
            <person name="Toyoda A."/>
            <person name="Takaki Y."/>
            <person name="Nishi S."/>
            <person name="Hori S."/>
            <person name="Arai W."/>
            <person name="Tsubouchi T."/>
            <person name="Morono Y."/>
            <person name="Uchiyama I."/>
            <person name="Ito T."/>
            <person name="Fujiyama A."/>
            <person name="Inagaki F."/>
            <person name="Takami H."/>
        </authorList>
    </citation>
    <scope>NUCLEOTIDE SEQUENCE</scope>
    <source>
        <strain evidence="1">Expedition CK06-06</strain>
    </source>
</reference>
<evidence type="ECO:0000313" key="1">
    <source>
        <dbReference type="EMBL" id="GAH14575.1"/>
    </source>
</evidence>
<gene>
    <name evidence="1" type="ORF">S01H4_54633</name>
</gene>
<accession>X1E2E7</accession>
<comment type="caution">
    <text evidence="1">The sequence shown here is derived from an EMBL/GenBank/DDBJ whole genome shotgun (WGS) entry which is preliminary data.</text>
</comment>
<protein>
    <submittedName>
        <fullName evidence="1">Uncharacterized protein</fullName>
    </submittedName>
</protein>
<dbReference type="AlphaFoldDB" id="X1E2E7"/>
<dbReference type="EMBL" id="BART01031452">
    <property type="protein sequence ID" value="GAH14575.1"/>
    <property type="molecule type" value="Genomic_DNA"/>
</dbReference>
<organism evidence="1">
    <name type="scientific">marine sediment metagenome</name>
    <dbReference type="NCBI Taxonomy" id="412755"/>
    <lineage>
        <taxon>unclassified sequences</taxon>
        <taxon>metagenomes</taxon>
        <taxon>ecological metagenomes</taxon>
    </lineage>
</organism>
<proteinExistence type="predicted"/>